<name>A0A9W6Z938_9STRA</name>
<dbReference type="Proteomes" id="UP001165082">
    <property type="component" value="Unassembled WGS sequence"/>
</dbReference>
<organism evidence="3 4">
    <name type="scientific">Triparma retinervis</name>
    <dbReference type="NCBI Taxonomy" id="2557542"/>
    <lineage>
        <taxon>Eukaryota</taxon>
        <taxon>Sar</taxon>
        <taxon>Stramenopiles</taxon>
        <taxon>Ochrophyta</taxon>
        <taxon>Bolidophyceae</taxon>
        <taxon>Parmales</taxon>
        <taxon>Triparmaceae</taxon>
        <taxon>Triparma</taxon>
    </lineage>
</organism>
<feature type="chain" id="PRO_5040990858" evidence="2">
    <location>
        <begin position="21"/>
        <end position="187"/>
    </location>
</feature>
<dbReference type="OrthoDB" id="197165at2759"/>
<keyword evidence="2" id="KW-0732">Signal</keyword>
<sequence>MFNSQISLIIILALVCNLDAFLIPTAPFLTRGVSRIGINHLNAEGFSKEEKTPKPKTEGALKREQERSKYEELTGTGGQEYTIFVRLFGQDDDKWIPAGAVAVPRGEQVAKAIYSNEEGIKKGILRTFPGMKEDAANFEFGYNLKIYPDDPIQLAVKPTGEVSGFSAVTKWFDALLSPIDTSDVGKQ</sequence>
<evidence type="ECO:0000313" key="3">
    <source>
        <dbReference type="EMBL" id="GMH49754.1"/>
    </source>
</evidence>
<evidence type="ECO:0000313" key="4">
    <source>
        <dbReference type="Proteomes" id="UP001165082"/>
    </source>
</evidence>
<evidence type="ECO:0000256" key="1">
    <source>
        <dbReference type="SAM" id="MobiDB-lite"/>
    </source>
</evidence>
<keyword evidence="4" id="KW-1185">Reference proteome</keyword>
<proteinExistence type="predicted"/>
<accession>A0A9W6Z938</accession>
<dbReference type="Pfam" id="PF20133">
    <property type="entry name" value="HHL1-like"/>
    <property type="match status" value="1"/>
</dbReference>
<comment type="caution">
    <text evidence="3">The sequence shown here is derived from an EMBL/GenBank/DDBJ whole genome shotgun (WGS) entry which is preliminary data.</text>
</comment>
<feature type="region of interest" description="Disordered" evidence="1">
    <location>
        <begin position="47"/>
        <end position="72"/>
    </location>
</feature>
<dbReference type="InterPro" id="IPR045388">
    <property type="entry name" value="HHL1-like"/>
</dbReference>
<evidence type="ECO:0000256" key="2">
    <source>
        <dbReference type="SAM" id="SignalP"/>
    </source>
</evidence>
<reference evidence="3" key="1">
    <citation type="submission" date="2022-07" db="EMBL/GenBank/DDBJ databases">
        <title>Genome analysis of Parmales, a sister group of diatoms, reveals the evolutionary specialization of diatoms from phago-mixotrophs to photoautotrophs.</title>
        <authorList>
            <person name="Ban H."/>
            <person name="Sato S."/>
            <person name="Yoshikawa S."/>
            <person name="Kazumasa Y."/>
            <person name="Nakamura Y."/>
            <person name="Ichinomiya M."/>
            <person name="Saitoh K."/>
            <person name="Sato N."/>
            <person name="Blanc-Mathieu R."/>
            <person name="Endo H."/>
            <person name="Kuwata A."/>
            <person name="Ogata H."/>
        </authorList>
    </citation>
    <scope>NUCLEOTIDE SEQUENCE</scope>
</reference>
<dbReference type="AlphaFoldDB" id="A0A9W6Z938"/>
<dbReference type="EMBL" id="BRXZ01003204">
    <property type="protein sequence ID" value="GMH49754.1"/>
    <property type="molecule type" value="Genomic_DNA"/>
</dbReference>
<gene>
    <name evidence="3" type="ORF">TrRE_jg9153</name>
</gene>
<feature type="signal peptide" evidence="2">
    <location>
        <begin position="1"/>
        <end position="20"/>
    </location>
</feature>
<protein>
    <submittedName>
        <fullName evidence="3">Uncharacterized protein</fullName>
    </submittedName>
</protein>